<dbReference type="Pfam" id="PF12706">
    <property type="entry name" value="Lactamase_B_2"/>
    <property type="match status" value="1"/>
</dbReference>
<evidence type="ECO:0000259" key="2">
    <source>
        <dbReference type="Pfam" id="PF18456"/>
    </source>
</evidence>
<reference evidence="3 4" key="1">
    <citation type="submission" date="2021-12" db="EMBL/GenBank/DDBJ databases">
        <title>Discovery of the Pendulisporaceae a myxobacterial family with distinct sporulation behavior and unique specialized metabolism.</title>
        <authorList>
            <person name="Garcia R."/>
            <person name="Popoff A."/>
            <person name="Bader C.D."/>
            <person name="Loehr J."/>
            <person name="Walesch S."/>
            <person name="Walt C."/>
            <person name="Boldt J."/>
            <person name="Bunk B."/>
            <person name="Haeckl F.J.F.P.J."/>
            <person name="Gunesch A.P."/>
            <person name="Birkelbach J."/>
            <person name="Nuebel U."/>
            <person name="Pietschmann T."/>
            <person name="Bach T."/>
            <person name="Mueller R."/>
        </authorList>
    </citation>
    <scope>NUCLEOTIDE SEQUENCE [LARGE SCALE GENOMIC DNA]</scope>
    <source>
        <strain evidence="3 4">MSr12523</strain>
    </source>
</reference>
<dbReference type="EMBL" id="CP089982">
    <property type="protein sequence ID" value="WXA98794.1"/>
    <property type="molecule type" value="Genomic_DNA"/>
</dbReference>
<sequence length="529" mass="58840">MTNNASSAMYLRENVVIEPLVNSWYASSFVIPPVTAALYVANHHIKVMQSFVATPSIHVEAVKAPGMLGGPFINHPATRAGEIAELLETTRRRQVHLLELAVAVKALNDMLAMEATGTPLEPLYAKVPAILRGYVELVYDLHHRPYFRCFEALLYESSLYRTSNQTIAISVCKSDSRAFALSTPRLRGDEVLVAELPFASPIVDELSKARLSPTSTEYFVDALQIDRNALSQYFTEEPPIRRVQEILEGVRVRYLGHACILAESRQTSVLFDPLVPHKGVPGLERIGFADLPDTIDYAVITHNHQDHVLLETLLQLRHKIRHLVVPSNSPGSLADPSLKLMFRKLGFRNVIALDEMEALEFEGGSITALPFLGEHGDLDVRSKAAHLLRLGGRAILCAADSNNLEPELYNHVRNMVGRVDTVFIGMECQGAPMSWLYGPILAKPIIRKNDQGRRLDGSDCAKAVDVIQKLSPSRAYVYAMGAEPWLQFITSINYDEHSKPIVESNKFVEECRKIGVFAERLYGAQVVPV</sequence>
<organism evidence="3 4">
    <name type="scientific">Pendulispora brunnea</name>
    <dbReference type="NCBI Taxonomy" id="2905690"/>
    <lineage>
        <taxon>Bacteria</taxon>
        <taxon>Pseudomonadati</taxon>
        <taxon>Myxococcota</taxon>
        <taxon>Myxococcia</taxon>
        <taxon>Myxococcales</taxon>
        <taxon>Sorangiineae</taxon>
        <taxon>Pendulisporaceae</taxon>
        <taxon>Pendulispora</taxon>
    </lineage>
</organism>
<evidence type="ECO:0000313" key="3">
    <source>
        <dbReference type="EMBL" id="WXA98794.1"/>
    </source>
</evidence>
<evidence type="ECO:0000313" key="4">
    <source>
        <dbReference type="Proteomes" id="UP001379533"/>
    </source>
</evidence>
<dbReference type="SUPFAM" id="SSF56281">
    <property type="entry name" value="Metallo-hydrolase/oxidoreductase"/>
    <property type="match status" value="1"/>
</dbReference>
<feature type="domain" description="Metallo-beta-lactamase" evidence="1">
    <location>
        <begin position="290"/>
        <end position="425"/>
    </location>
</feature>
<name>A0ABZ2KL49_9BACT</name>
<dbReference type="RefSeq" id="WP_394849408.1">
    <property type="nucleotide sequence ID" value="NZ_CP089982.1"/>
</dbReference>
<protein>
    <submittedName>
        <fullName evidence="3">MBL fold metallo-hydrolase</fullName>
    </submittedName>
</protein>
<dbReference type="Gene3D" id="3.60.15.10">
    <property type="entry name" value="Ribonuclease Z/Hydroxyacylglutathione hydrolase-like"/>
    <property type="match status" value="1"/>
</dbReference>
<dbReference type="Pfam" id="PF18456">
    <property type="entry name" value="CmlA_N"/>
    <property type="match status" value="1"/>
</dbReference>
<accession>A0ABZ2KL49</accession>
<gene>
    <name evidence="3" type="ORF">LZC95_18430</name>
</gene>
<evidence type="ECO:0000259" key="1">
    <source>
        <dbReference type="Pfam" id="PF12706"/>
    </source>
</evidence>
<dbReference type="InterPro" id="IPR041141">
    <property type="entry name" value="CmlA_N"/>
</dbReference>
<dbReference type="InterPro" id="IPR036866">
    <property type="entry name" value="RibonucZ/Hydroxyglut_hydro"/>
</dbReference>
<feature type="domain" description="Diiron non-heme beta-hydroxylase N-terminal" evidence="2">
    <location>
        <begin position="10"/>
        <end position="238"/>
    </location>
</feature>
<dbReference type="PANTHER" id="PTHR15032:SF4">
    <property type="entry name" value="N-ACYL-PHOSPHATIDYLETHANOLAMINE-HYDROLYZING PHOSPHOLIPASE D"/>
    <property type="match status" value="1"/>
</dbReference>
<dbReference type="InterPro" id="IPR001279">
    <property type="entry name" value="Metallo-B-lactamas"/>
</dbReference>
<dbReference type="Proteomes" id="UP001379533">
    <property type="component" value="Chromosome"/>
</dbReference>
<proteinExistence type="predicted"/>
<keyword evidence="4" id="KW-1185">Reference proteome</keyword>
<dbReference type="PANTHER" id="PTHR15032">
    <property type="entry name" value="N-ACYL-PHOSPHATIDYLETHANOLAMINE-HYDROLYZING PHOSPHOLIPASE D"/>
    <property type="match status" value="1"/>
</dbReference>